<evidence type="ECO:0000256" key="3">
    <source>
        <dbReference type="ARBA" id="ARBA00022763"/>
    </source>
</evidence>
<feature type="region of interest" description="Disordered" evidence="7">
    <location>
        <begin position="1"/>
        <end position="67"/>
    </location>
</feature>
<feature type="compositionally biased region" description="Pro residues" evidence="7">
    <location>
        <begin position="267"/>
        <end position="276"/>
    </location>
</feature>
<keyword evidence="9" id="KW-1185">Reference proteome</keyword>
<sequence>MASLFGDDGVDDLFNDNLPMDQDQLPSDGEGEKLFADDEDNNDNAEENGEEKGEKVEPKKRAVRNPRPRLTVETLRGPRGIQTIEEYYKDIKFRGRGHEKTDLDEILRRLQHWGHRMYPTYTFDDVLNNIERLGKKKPLQVHMTRYRLGHLEDMRAHEAEAMEEAQDDQLNGGAGDEPFDEFDALLGEQIAMSKLAPPRTPHQRSMSTASSCGTNSTLVTPSFSRGNAVMSTPYSAAGNAAPTFDRNGAPLGSARLSSLDISDYGQPLPPSQPPTPSAKKLSNEQMARIAENRRLAQERLKAKKQQQENVS</sequence>
<comment type="subcellular location">
    <subcellularLocation>
        <location evidence="1 6">Nucleus</location>
    </subcellularLocation>
</comment>
<dbReference type="PANTHER" id="PTHR13220">
    <property type="entry name" value="TIMELESS INTERACTING-RELATED"/>
    <property type="match status" value="1"/>
</dbReference>
<feature type="region of interest" description="Disordered" evidence="7">
    <location>
        <begin position="195"/>
        <end position="218"/>
    </location>
</feature>
<dbReference type="PANTHER" id="PTHR13220:SF11">
    <property type="entry name" value="TIMELESS-INTERACTING PROTEIN"/>
    <property type="match status" value="1"/>
</dbReference>
<evidence type="ECO:0000256" key="1">
    <source>
        <dbReference type="ARBA" id="ARBA00004123"/>
    </source>
</evidence>
<evidence type="ECO:0000256" key="2">
    <source>
        <dbReference type="ARBA" id="ARBA00006075"/>
    </source>
</evidence>
<dbReference type="GeneID" id="108082811"/>
<feature type="region of interest" description="Disordered" evidence="7">
    <location>
        <begin position="246"/>
        <end position="283"/>
    </location>
</feature>
<comment type="similarity">
    <text evidence="2 6">Belongs to the CSM3 family.</text>
</comment>
<protein>
    <recommendedName>
        <fullName evidence="6">TIMELESS-interacting protein</fullName>
    </recommendedName>
</protein>
<feature type="compositionally biased region" description="Acidic residues" evidence="7">
    <location>
        <begin position="37"/>
        <end position="49"/>
    </location>
</feature>
<dbReference type="GO" id="GO:0000076">
    <property type="term" value="P:DNA replication checkpoint signaling"/>
    <property type="evidence" value="ECO:0007669"/>
    <property type="project" value="UniProtKB-UniRule"/>
</dbReference>
<evidence type="ECO:0000259" key="8">
    <source>
        <dbReference type="Pfam" id="PF07962"/>
    </source>
</evidence>
<evidence type="ECO:0000256" key="5">
    <source>
        <dbReference type="ARBA" id="ARBA00023306"/>
    </source>
</evidence>
<keyword evidence="4 6" id="KW-0539">Nucleus</keyword>
<evidence type="ECO:0000313" key="10">
    <source>
        <dbReference type="RefSeq" id="XP_017033859.1"/>
    </source>
</evidence>
<organism evidence="9 10">
    <name type="scientific">Drosophila kikkawai</name>
    <name type="common">Fruit fly</name>
    <dbReference type="NCBI Taxonomy" id="30033"/>
    <lineage>
        <taxon>Eukaryota</taxon>
        <taxon>Metazoa</taxon>
        <taxon>Ecdysozoa</taxon>
        <taxon>Arthropoda</taxon>
        <taxon>Hexapoda</taxon>
        <taxon>Insecta</taxon>
        <taxon>Pterygota</taxon>
        <taxon>Neoptera</taxon>
        <taxon>Endopterygota</taxon>
        <taxon>Diptera</taxon>
        <taxon>Brachycera</taxon>
        <taxon>Muscomorpha</taxon>
        <taxon>Ephydroidea</taxon>
        <taxon>Drosophilidae</taxon>
        <taxon>Drosophila</taxon>
        <taxon>Sophophora</taxon>
    </lineage>
</organism>
<keyword evidence="3 6" id="KW-0227">DNA damage</keyword>
<dbReference type="AlphaFoldDB" id="A0A6P4JGF3"/>
<dbReference type="Pfam" id="PF07962">
    <property type="entry name" value="Swi3"/>
    <property type="match status" value="1"/>
</dbReference>
<feature type="compositionally biased region" description="Basic and acidic residues" evidence="7">
    <location>
        <begin position="50"/>
        <end position="60"/>
    </location>
</feature>
<comment type="function">
    <text evidence="6">Plays an important role in the control of DNA replication and the maintenance of replication fork stability.</text>
</comment>
<keyword evidence="5 6" id="KW-0131">Cell cycle</keyword>
<dbReference type="GO" id="GO:0031298">
    <property type="term" value="C:replication fork protection complex"/>
    <property type="evidence" value="ECO:0007669"/>
    <property type="project" value="TreeGrafter"/>
</dbReference>
<gene>
    <name evidence="10" type="primary">LOC108082811</name>
</gene>
<accession>A0A6P4JGF3</accession>
<proteinExistence type="inferred from homology"/>
<dbReference type="OrthoDB" id="437078at2759"/>
<dbReference type="InterPro" id="IPR012923">
    <property type="entry name" value="Csm3"/>
</dbReference>
<name>A0A6P4JGF3_DROKI</name>
<dbReference type="GO" id="GO:0031297">
    <property type="term" value="P:replication fork processing"/>
    <property type="evidence" value="ECO:0007669"/>
    <property type="project" value="UniProtKB-UniRule"/>
</dbReference>
<reference evidence="9" key="1">
    <citation type="submission" date="2025-05" db="UniProtKB">
        <authorList>
            <consortium name="RefSeq"/>
        </authorList>
    </citation>
    <scope>NUCLEOTIDE SEQUENCE [LARGE SCALE GENOMIC DNA]</scope>
    <source>
        <strain evidence="9">14028-0561.14</strain>
    </source>
</reference>
<evidence type="ECO:0000256" key="7">
    <source>
        <dbReference type="SAM" id="MobiDB-lite"/>
    </source>
</evidence>
<dbReference type="OMA" id="QVHMTRY"/>
<dbReference type="InterPro" id="IPR040038">
    <property type="entry name" value="TIPIN/Csm3/Swi3"/>
</dbReference>
<feature type="domain" description="Chromosome segregation in meiosis protein 3" evidence="8">
    <location>
        <begin position="70"/>
        <end position="149"/>
    </location>
</feature>
<evidence type="ECO:0000313" key="9">
    <source>
        <dbReference type="Proteomes" id="UP001652661"/>
    </source>
</evidence>
<dbReference type="GO" id="GO:0006974">
    <property type="term" value="P:DNA damage response"/>
    <property type="evidence" value="ECO:0007669"/>
    <property type="project" value="UniProtKB-KW"/>
</dbReference>
<evidence type="ECO:0000256" key="6">
    <source>
        <dbReference type="RuleBase" id="RU366049"/>
    </source>
</evidence>
<dbReference type="RefSeq" id="XP_017033859.1">
    <property type="nucleotide sequence ID" value="XM_017178370.3"/>
</dbReference>
<dbReference type="GO" id="GO:0043111">
    <property type="term" value="P:replication fork arrest"/>
    <property type="evidence" value="ECO:0007669"/>
    <property type="project" value="TreeGrafter"/>
</dbReference>
<reference evidence="10" key="2">
    <citation type="submission" date="2025-08" db="UniProtKB">
        <authorList>
            <consortium name="RefSeq"/>
        </authorList>
    </citation>
    <scope>IDENTIFICATION</scope>
    <source>
        <strain evidence="10">14028-0561.14</strain>
        <tissue evidence="10">Whole fly</tissue>
    </source>
</reference>
<dbReference type="Proteomes" id="UP001652661">
    <property type="component" value="Chromosome 2L"/>
</dbReference>
<dbReference type="GO" id="GO:0003677">
    <property type="term" value="F:DNA binding"/>
    <property type="evidence" value="ECO:0007669"/>
    <property type="project" value="TreeGrafter"/>
</dbReference>
<feature type="compositionally biased region" description="Polar residues" evidence="7">
    <location>
        <begin position="203"/>
        <end position="218"/>
    </location>
</feature>
<evidence type="ECO:0000256" key="4">
    <source>
        <dbReference type="ARBA" id="ARBA00023242"/>
    </source>
</evidence>